<protein>
    <submittedName>
        <fullName evidence="5">Histidine kinase</fullName>
    </submittedName>
</protein>
<dbReference type="InterPro" id="IPR036890">
    <property type="entry name" value="HATPase_C_sf"/>
</dbReference>
<name>A0A8F9XG26_9BACT</name>
<feature type="domain" description="Two component regulator three Y" evidence="4">
    <location>
        <begin position="514"/>
        <end position="571"/>
    </location>
</feature>
<dbReference type="EMBL" id="CP080507">
    <property type="protein sequence ID" value="QYM78697.1"/>
    <property type="molecule type" value="Genomic_DNA"/>
</dbReference>
<feature type="transmembrane region" description="Helical" evidence="2">
    <location>
        <begin position="575"/>
        <end position="597"/>
    </location>
</feature>
<feature type="coiled-coil region" evidence="1">
    <location>
        <begin position="622"/>
        <end position="662"/>
    </location>
</feature>
<dbReference type="InterPro" id="IPR050640">
    <property type="entry name" value="Bact_2-comp_sensor_kinase"/>
</dbReference>
<dbReference type="Gene3D" id="2.60.40.10">
    <property type="entry name" value="Immunoglobulins"/>
    <property type="match status" value="1"/>
</dbReference>
<evidence type="ECO:0000313" key="6">
    <source>
        <dbReference type="Proteomes" id="UP000825051"/>
    </source>
</evidence>
<dbReference type="PANTHER" id="PTHR34220:SF7">
    <property type="entry name" value="SENSOR HISTIDINE KINASE YPDA"/>
    <property type="match status" value="1"/>
</dbReference>
<dbReference type="RefSeq" id="WP_220161801.1">
    <property type="nucleotide sequence ID" value="NZ_CP080507.1"/>
</dbReference>
<keyword evidence="5" id="KW-0418">Kinase</keyword>
<sequence length="854" mass="93210">MVLVCGFALPVGTGRAAENELGHPLIREFSPGRDKIGYTNQAVTQDRDGFMYLASGRVLRSYDGAEWRPIVMPEESAAPRRFARAADGRVFVGGAGVIGWLRGTGAGAEFVSLADRLPATELGYDEIHDVLAVGRAVYFADAEKILRWQDATFTVIPCRAAPYARTTHLHGVAGVAYVTSPGRPLCRIAGDRLELVADDPVLRENVILLMEAGPAGSLRFLTEHNGFFELVDGHIRVWPLEANRWLAGKNILRAARAETGELAVVFDSASGSGGMRFDAAGRYVGPIDETLGLWLKTLLDVFFDREGGLWLGTTEGAFRLEWPSAVTVFDAVNGLAAGAVTGVERRDGVLYVRCGDDGFRLRPMNSQGEAARFEAADNLPIDDRPNGGGEHGIADPVACAAQDPSVRGARWVARESGIELMAPDGRALHQLPALVRKSAGKVECLLEEGAPGNRILWIGGAQGLLRVELARAFPPPVPFRVVLTTAGVHAGDELAPTHAPLRFDYVAMRCQMADAVRYQSRLEGFERSWSDWSSERTRSFTRLPAGAYRFEVRARDGDGVLSTPAAITFSVLPPWWWSGWAVAAYVMAAVGMVVGVVQWRTRTLRRHAARLEALVTARTAELGERTRELAEKNRELTRLNRLESEEKIAARLAEEKARLEVLRYQLNPHFLFNTLASISGSLPPEAATARAMVEQLAHFCRLTLQRDNDQEWTTLGAEIKLLSAYLAIEQSRWGDMLAVEIVGVEALAEARLPHFLLLPLVENALKYGCATSAERVGVRIVAARADDGGLRLEVSNTGVWVAPAGGHARPSLGIGLDNLRERLRRYYPHAHALEVLPGEGWVTVRLHLGAVPVI</sequence>
<dbReference type="GO" id="GO:0000155">
    <property type="term" value="F:phosphorelay sensor kinase activity"/>
    <property type="evidence" value="ECO:0007669"/>
    <property type="project" value="InterPro"/>
</dbReference>
<dbReference type="SUPFAM" id="SSF55874">
    <property type="entry name" value="ATPase domain of HSP90 chaperone/DNA topoisomerase II/histidine kinase"/>
    <property type="match status" value="1"/>
</dbReference>
<dbReference type="Gene3D" id="3.30.565.10">
    <property type="entry name" value="Histidine kinase-like ATPase, C-terminal domain"/>
    <property type="match status" value="1"/>
</dbReference>
<keyword evidence="2" id="KW-1133">Transmembrane helix</keyword>
<keyword evidence="5" id="KW-0808">Transferase</keyword>
<keyword evidence="2" id="KW-0472">Membrane</keyword>
<dbReference type="Pfam" id="PF06580">
    <property type="entry name" value="His_kinase"/>
    <property type="match status" value="1"/>
</dbReference>
<keyword evidence="1" id="KW-0175">Coiled coil</keyword>
<accession>A0A8F9XG26</accession>
<evidence type="ECO:0000256" key="2">
    <source>
        <dbReference type="SAM" id="Phobius"/>
    </source>
</evidence>
<dbReference type="PANTHER" id="PTHR34220">
    <property type="entry name" value="SENSOR HISTIDINE KINASE YPDA"/>
    <property type="match status" value="1"/>
</dbReference>
<proteinExistence type="predicted"/>
<evidence type="ECO:0000259" key="4">
    <source>
        <dbReference type="Pfam" id="PF07495"/>
    </source>
</evidence>
<feature type="domain" description="Signal transduction histidine kinase internal region" evidence="3">
    <location>
        <begin position="657"/>
        <end position="736"/>
    </location>
</feature>
<evidence type="ECO:0000259" key="3">
    <source>
        <dbReference type="Pfam" id="PF06580"/>
    </source>
</evidence>
<dbReference type="InterPro" id="IPR011123">
    <property type="entry name" value="Y_Y_Y"/>
</dbReference>
<gene>
    <name evidence="5" type="ORF">K0B96_15555</name>
</gene>
<dbReference type="Pfam" id="PF07495">
    <property type="entry name" value="Y_Y_Y"/>
    <property type="match status" value="1"/>
</dbReference>
<organism evidence="5 6">
    <name type="scientific">Horticoccus luteus</name>
    <dbReference type="NCBI Taxonomy" id="2862869"/>
    <lineage>
        <taxon>Bacteria</taxon>
        <taxon>Pseudomonadati</taxon>
        <taxon>Verrucomicrobiota</taxon>
        <taxon>Opitutia</taxon>
        <taxon>Opitutales</taxon>
        <taxon>Opitutaceae</taxon>
        <taxon>Horticoccus</taxon>
    </lineage>
</organism>
<reference evidence="5" key="1">
    <citation type="submission" date="2021-08" db="EMBL/GenBank/DDBJ databases">
        <title>Genome of a novel bacterium of the phylum Verrucomicrobia, Oleiharenicola sp. KSB-15.</title>
        <authorList>
            <person name="Chung J.-H."/>
            <person name="Ahn J.-H."/>
            <person name="Yoon Y."/>
            <person name="Kim D.-Y."/>
            <person name="An S.-H."/>
            <person name="Park I."/>
            <person name="Yeon J."/>
        </authorList>
    </citation>
    <scope>NUCLEOTIDE SEQUENCE</scope>
    <source>
        <strain evidence="5">KSB-15</strain>
    </source>
</reference>
<keyword evidence="2" id="KW-0812">Transmembrane</keyword>
<dbReference type="InterPro" id="IPR013783">
    <property type="entry name" value="Ig-like_fold"/>
</dbReference>
<evidence type="ECO:0000256" key="1">
    <source>
        <dbReference type="SAM" id="Coils"/>
    </source>
</evidence>
<dbReference type="GO" id="GO:0016020">
    <property type="term" value="C:membrane"/>
    <property type="evidence" value="ECO:0007669"/>
    <property type="project" value="InterPro"/>
</dbReference>
<dbReference type="KEGG" id="ole:K0B96_15555"/>
<dbReference type="Proteomes" id="UP000825051">
    <property type="component" value="Chromosome"/>
</dbReference>
<evidence type="ECO:0000313" key="5">
    <source>
        <dbReference type="EMBL" id="QYM78697.1"/>
    </source>
</evidence>
<dbReference type="InterPro" id="IPR010559">
    <property type="entry name" value="Sig_transdc_His_kin_internal"/>
</dbReference>
<keyword evidence="6" id="KW-1185">Reference proteome</keyword>
<dbReference type="AlphaFoldDB" id="A0A8F9XG26"/>